<dbReference type="Gene3D" id="6.10.250.660">
    <property type="match status" value="1"/>
</dbReference>
<accession>A0A8J3K5Y0</accession>
<evidence type="ECO:0000313" key="4">
    <source>
        <dbReference type="Proteomes" id="UP000619293"/>
    </source>
</evidence>
<reference evidence="3 4" key="1">
    <citation type="submission" date="2021-01" db="EMBL/GenBank/DDBJ databases">
        <title>Whole genome shotgun sequence of Catellatospora chokoriensis NBRC 107358.</title>
        <authorList>
            <person name="Komaki H."/>
            <person name="Tamura T."/>
        </authorList>
    </citation>
    <scope>NUCLEOTIDE SEQUENCE [LARGE SCALE GENOMIC DNA]</scope>
    <source>
        <strain evidence="3 4">NBRC 107358</strain>
    </source>
</reference>
<organism evidence="3 4">
    <name type="scientific">Catellatospora chokoriensis</name>
    <dbReference type="NCBI Taxonomy" id="310353"/>
    <lineage>
        <taxon>Bacteria</taxon>
        <taxon>Bacillati</taxon>
        <taxon>Actinomycetota</taxon>
        <taxon>Actinomycetes</taxon>
        <taxon>Micromonosporales</taxon>
        <taxon>Micromonosporaceae</taxon>
        <taxon>Catellatospora</taxon>
    </lineage>
</organism>
<keyword evidence="1" id="KW-0175">Coiled coil</keyword>
<dbReference type="Proteomes" id="UP000619293">
    <property type="component" value="Unassembled WGS sequence"/>
</dbReference>
<feature type="coiled-coil region" evidence="1">
    <location>
        <begin position="31"/>
        <end position="68"/>
    </location>
</feature>
<comment type="caution">
    <text evidence="3">The sequence shown here is derived from an EMBL/GenBank/DDBJ whole genome shotgun (WGS) entry which is preliminary data.</text>
</comment>
<sequence length="337" mass="36412">MARTAADQVRSEDLFTTALWGYSMDEVDAYVEDTARRMRRLAAEIQRLSVAENQLGAARIEISKLTSELAEARPLAGVGPRVQAILRMAEREAETLRRTAFEVLRNAYEEARGVRQKAEDEAYQAKRDYELALAHRRQHDKDELLATVLAEAAADPEPEPAPRETVGMRELFASARKGRPAAEAAAVEQPPAVAGSDLELTPELVAERYREPAAPAAASADAGTADAAPAPAPGMARPVGPMPIDGRAAGVAPMDVAAADHEPIVVGAQRDEPEAAAHAVPEVLEDEYPVIEEPVERFHNGSNKSRRKRARNQRANPANPQPAASPDPADTLPAKRR</sequence>
<proteinExistence type="predicted"/>
<evidence type="ECO:0000256" key="2">
    <source>
        <dbReference type="SAM" id="MobiDB-lite"/>
    </source>
</evidence>
<protein>
    <recommendedName>
        <fullName evidence="5">DivIVA domain-containing protein</fullName>
    </recommendedName>
</protein>
<feature type="coiled-coil region" evidence="1">
    <location>
        <begin position="101"/>
        <end position="128"/>
    </location>
</feature>
<dbReference type="RefSeq" id="WP_191837828.1">
    <property type="nucleotide sequence ID" value="NZ_BAAALB010000010.1"/>
</dbReference>
<name>A0A8J3K5Y0_9ACTN</name>
<dbReference type="AlphaFoldDB" id="A0A8J3K5Y0"/>
<evidence type="ECO:0000313" key="3">
    <source>
        <dbReference type="EMBL" id="GIF91320.1"/>
    </source>
</evidence>
<dbReference type="EMBL" id="BONG01000031">
    <property type="protein sequence ID" value="GIF91320.1"/>
    <property type="molecule type" value="Genomic_DNA"/>
</dbReference>
<gene>
    <name evidence="3" type="ORF">Cch02nite_47640</name>
</gene>
<evidence type="ECO:0000256" key="1">
    <source>
        <dbReference type="SAM" id="Coils"/>
    </source>
</evidence>
<evidence type="ECO:0008006" key="5">
    <source>
        <dbReference type="Google" id="ProtNLM"/>
    </source>
</evidence>
<feature type="region of interest" description="Disordered" evidence="2">
    <location>
        <begin position="210"/>
        <end position="241"/>
    </location>
</feature>
<feature type="compositionally biased region" description="Low complexity" evidence="2">
    <location>
        <begin position="212"/>
        <end position="241"/>
    </location>
</feature>
<feature type="region of interest" description="Disordered" evidence="2">
    <location>
        <begin position="269"/>
        <end position="337"/>
    </location>
</feature>
<keyword evidence="4" id="KW-1185">Reference proteome</keyword>